<sequence>MSSSKASSHRAPIPRHHAVGYGAPLPLIAPLQPHRAPRSVAEGGGTLPVPPHSSSLPSASVPPSPAVLLPSPDYLARLELENSRLREETRTWRTKSEAASSALAQANLQNVLHRRAVEERDVRLQQSGLVLEQQRDRVDELSGRLTRGAEELDDLQGRLADMSSALVQLGDERAAAHAQLREVKDTLRGVTFDRNLLRIGLTARERELYWVQQALAGLEERNTSLCAAAEGSSGEVDAQYLALQTRYLQLLEEFCNSRVPRSLYRHMRSDRDYFRSAWIEVTTSPAAVPPPPYSDPHSPSRSISDMAVEDLGSPVASGSRFRSERLFEEVEEGEIAEDGDLMSPD</sequence>
<name>D8QEC5_SCHCM</name>
<dbReference type="EMBL" id="GL377310">
    <property type="protein sequence ID" value="EFI93827.1"/>
    <property type="molecule type" value="Genomic_DNA"/>
</dbReference>
<feature type="region of interest" description="Disordered" evidence="2">
    <location>
        <begin position="285"/>
        <end position="345"/>
    </location>
</feature>
<evidence type="ECO:0000313" key="4">
    <source>
        <dbReference type="Proteomes" id="UP000007431"/>
    </source>
</evidence>
<dbReference type="GeneID" id="9596928"/>
<keyword evidence="4" id="KW-1185">Reference proteome</keyword>
<evidence type="ECO:0000256" key="1">
    <source>
        <dbReference type="SAM" id="Coils"/>
    </source>
</evidence>
<protein>
    <submittedName>
        <fullName evidence="3">Uncharacterized protein</fullName>
    </submittedName>
</protein>
<accession>D8QEC5</accession>
<evidence type="ECO:0000256" key="2">
    <source>
        <dbReference type="SAM" id="MobiDB-lite"/>
    </source>
</evidence>
<evidence type="ECO:0000313" key="3">
    <source>
        <dbReference type="EMBL" id="EFI93827.1"/>
    </source>
</evidence>
<feature type="coiled-coil region" evidence="1">
    <location>
        <begin position="131"/>
        <end position="172"/>
    </location>
</feature>
<proteinExistence type="predicted"/>
<feature type="compositionally biased region" description="Acidic residues" evidence="2">
    <location>
        <begin position="329"/>
        <end position="345"/>
    </location>
</feature>
<dbReference type="KEGG" id="scm:SCHCO_02670971"/>
<dbReference type="AlphaFoldDB" id="D8QEC5"/>
<dbReference type="Gene3D" id="1.10.287.1490">
    <property type="match status" value="1"/>
</dbReference>
<reference evidence="3 4" key="1">
    <citation type="journal article" date="2010" name="Nat. Biotechnol.">
        <title>Genome sequence of the model mushroom Schizophyllum commune.</title>
        <authorList>
            <person name="Ohm R.A."/>
            <person name="de Jong J.F."/>
            <person name="Lugones L.G."/>
            <person name="Aerts A."/>
            <person name="Kothe E."/>
            <person name="Stajich J.E."/>
            <person name="de Vries R.P."/>
            <person name="Record E."/>
            <person name="Levasseur A."/>
            <person name="Baker S.E."/>
            <person name="Bartholomew K.A."/>
            <person name="Coutinho P.M."/>
            <person name="Erdmann S."/>
            <person name="Fowler T.J."/>
            <person name="Gathman A.C."/>
            <person name="Lombard V."/>
            <person name="Henrissat B."/>
            <person name="Knabe N."/>
            <person name="Kuees U."/>
            <person name="Lilly W.W."/>
            <person name="Lindquist E."/>
            <person name="Lucas S."/>
            <person name="Magnuson J.K."/>
            <person name="Piumi F."/>
            <person name="Raudaskoski M."/>
            <person name="Salamov A."/>
            <person name="Schmutz J."/>
            <person name="Schwarze F.W.M.R."/>
            <person name="vanKuyk P.A."/>
            <person name="Horton J.S."/>
            <person name="Grigoriev I.V."/>
            <person name="Woesten H.A.B."/>
        </authorList>
    </citation>
    <scope>NUCLEOTIDE SEQUENCE [LARGE SCALE GENOMIC DNA]</scope>
    <source>
        <strain evidence="4">H4-8 / FGSC 9210</strain>
    </source>
</reference>
<dbReference type="InParanoid" id="D8QEC5"/>
<dbReference type="RefSeq" id="XP_003028730.1">
    <property type="nucleotide sequence ID" value="XM_003028684.1"/>
</dbReference>
<keyword evidence="1" id="KW-0175">Coiled coil</keyword>
<dbReference type="HOGENOM" id="CLU_821731_0_0_1"/>
<gene>
    <name evidence="3" type="ORF">SCHCODRAFT_237124</name>
</gene>
<feature type="region of interest" description="Disordered" evidence="2">
    <location>
        <begin position="1"/>
        <end position="64"/>
    </location>
</feature>
<dbReference type="VEuPathDB" id="FungiDB:SCHCODRAFT_02670971"/>
<organism evidence="4">
    <name type="scientific">Schizophyllum commune (strain H4-8 / FGSC 9210)</name>
    <name type="common">Split gill fungus</name>
    <dbReference type="NCBI Taxonomy" id="578458"/>
    <lineage>
        <taxon>Eukaryota</taxon>
        <taxon>Fungi</taxon>
        <taxon>Dikarya</taxon>
        <taxon>Basidiomycota</taxon>
        <taxon>Agaricomycotina</taxon>
        <taxon>Agaricomycetes</taxon>
        <taxon>Agaricomycetidae</taxon>
        <taxon>Agaricales</taxon>
        <taxon>Schizophyllaceae</taxon>
        <taxon>Schizophyllum</taxon>
    </lineage>
</organism>
<dbReference type="Proteomes" id="UP000007431">
    <property type="component" value="Unassembled WGS sequence"/>
</dbReference>